<evidence type="ECO:0000256" key="1">
    <source>
        <dbReference type="ARBA" id="ARBA00023002"/>
    </source>
</evidence>
<evidence type="ECO:0000313" key="4">
    <source>
        <dbReference type="Proteomes" id="UP000533905"/>
    </source>
</evidence>
<feature type="domain" description="NADP-dependent oxidoreductase" evidence="2">
    <location>
        <begin position="17"/>
        <end position="308"/>
    </location>
</feature>
<dbReference type="GO" id="GO:0005829">
    <property type="term" value="C:cytosol"/>
    <property type="evidence" value="ECO:0007669"/>
    <property type="project" value="TreeGrafter"/>
</dbReference>
<dbReference type="Proteomes" id="UP000533905">
    <property type="component" value="Unassembled WGS sequence"/>
</dbReference>
<dbReference type="Pfam" id="PF00248">
    <property type="entry name" value="Aldo_ket_red"/>
    <property type="match status" value="1"/>
</dbReference>
<dbReference type="AlphaFoldDB" id="A0A7Y2K0U0"/>
<dbReference type="CDD" id="cd19080">
    <property type="entry name" value="AKR_AKR9A_9B"/>
    <property type="match status" value="1"/>
</dbReference>
<evidence type="ECO:0000259" key="2">
    <source>
        <dbReference type="Pfam" id="PF00248"/>
    </source>
</evidence>
<dbReference type="InterPro" id="IPR036812">
    <property type="entry name" value="NAD(P)_OxRdtase_dom_sf"/>
</dbReference>
<evidence type="ECO:0000313" key="3">
    <source>
        <dbReference type="EMBL" id="NNG24592.1"/>
    </source>
</evidence>
<organism evidence="3 4">
    <name type="scientific">Telluria aromaticivorans</name>
    <dbReference type="NCBI Taxonomy" id="2725995"/>
    <lineage>
        <taxon>Bacteria</taxon>
        <taxon>Pseudomonadati</taxon>
        <taxon>Pseudomonadota</taxon>
        <taxon>Betaproteobacteria</taxon>
        <taxon>Burkholderiales</taxon>
        <taxon>Oxalobacteraceae</taxon>
        <taxon>Telluria group</taxon>
        <taxon>Telluria</taxon>
    </lineage>
</organism>
<proteinExistence type="predicted"/>
<dbReference type="Gene3D" id="3.20.20.100">
    <property type="entry name" value="NADP-dependent oxidoreductase domain"/>
    <property type="match status" value="1"/>
</dbReference>
<protein>
    <submittedName>
        <fullName evidence="3">Aldo/keto reductase</fullName>
    </submittedName>
</protein>
<comment type="caution">
    <text evidence="3">The sequence shown here is derived from an EMBL/GenBank/DDBJ whole genome shotgun (WGS) entry which is preliminary data.</text>
</comment>
<keyword evidence="4" id="KW-1185">Reference proteome</keyword>
<dbReference type="InterPro" id="IPR050523">
    <property type="entry name" value="AKR_Detox_Biosynth"/>
</dbReference>
<name>A0A7Y2K0U0_9BURK</name>
<keyword evidence="1" id="KW-0560">Oxidoreductase</keyword>
<reference evidence="3 4" key="1">
    <citation type="submission" date="2020-04" db="EMBL/GenBank/DDBJ databases">
        <title>Massilia sp. nov., a cold adapted bacteria isolated from Arctic soil.</title>
        <authorList>
            <person name="Son J."/>
            <person name="Ka J.-O."/>
        </authorList>
    </citation>
    <scope>NUCLEOTIDE SEQUENCE [LARGE SCALE GENOMIC DNA]</scope>
    <source>
        <strain evidence="3 4">ML15P13</strain>
    </source>
</reference>
<gene>
    <name evidence="3" type="ORF">HGB41_16490</name>
</gene>
<dbReference type="EMBL" id="JABAIV010000006">
    <property type="protein sequence ID" value="NNG24592.1"/>
    <property type="molecule type" value="Genomic_DNA"/>
</dbReference>
<dbReference type="PANTHER" id="PTHR43364:SF4">
    <property type="entry name" value="NAD(P)-LINKED OXIDOREDUCTASE SUPERFAMILY PROTEIN"/>
    <property type="match status" value="1"/>
</dbReference>
<dbReference type="PANTHER" id="PTHR43364">
    <property type="entry name" value="NADH-SPECIFIC METHYLGLYOXAL REDUCTASE-RELATED"/>
    <property type="match status" value="1"/>
</dbReference>
<sequence length="348" mass="37329">MRYRVFGKHTGLRVSQLALGTGNFGTTWGYGAEPDEARRMFGKYIEVGGNFIDTADNYQAGQSETLLSDLIAPVRERLVLASKFTLGPTPAQAGIAATGNSRKVMIQSVESSLKRLKTDRIDLLWVHMPDGVTPMEEVMRGLDDLARAGKIVYAGLSDFPAWRVSRAATLAELRGSLPIAGVQLEYSLVERTAERELLPMAQALGLGTVAWSPLGGGLLTGKYRRGELGRATQLGTLIHHEDSAQKGAVLDALQVVADETESNPGRVAIAWVMARGAIPIVGPKSLAQMDDNLGATELRLTEQQLLHLNAAGSPSLGFPHELLSQDSVRQSLAGGQLDQLDAPDQPIA</sequence>
<dbReference type="InterPro" id="IPR023210">
    <property type="entry name" value="NADP_OxRdtase_dom"/>
</dbReference>
<accession>A0A7Y2K0U0</accession>
<dbReference type="SUPFAM" id="SSF51430">
    <property type="entry name" value="NAD(P)-linked oxidoreductase"/>
    <property type="match status" value="1"/>
</dbReference>
<dbReference type="GO" id="GO:0016491">
    <property type="term" value="F:oxidoreductase activity"/>
    <property type="evidence" value="ECO:0007669"/>
    <property type="project" value="UniProtKB-KW"/>
</dbReference>